<keyword evidence="5" id="KW-0970">Cilium biogenesis/degradation</keyword>
<dbReference type="SUPFAM" id="SSF52821">
    <property type="entry name" value="Rhodanese/Cell cycle control phosphatase"/>
    <property type="match status" value="1"/>
</dbReference>
<dbReference type="InterPro" id="IPR051889">
    <property type="entry name" value="CEP41"/>
</dbReference>
<keyword evidence="3" id="KW-0813">Transport</keyword>
<evidence type="ECO:0000256" key="8">
    <source>
        <dbReference type="ARBA" id="ARBA00023212"/>
    </source>
</evidence>
<evidence type="ECO:0000256" key="1">
    <source>
        <dbReference type="ARBA" id="ARBA00004120"/>
    </source>
</evidence>
<comment type="subcellular location">
    <subcellularLocation>
        <location evidence="1">Cytoplasm</location>
        <location evidence="1">Cytoskeleton</location>
        <location evidence="1">Cilium basal body</location>
    </subcellularLocation>
    <subcellularLocation>
        <location evidence="2">Cytoplasm</location>
        <location evidence="2">Cytoskeleton</location>
        <location evidence="2">Microtubule organizing center</location>
        <location evidence="2">Centrosome</location>
    </subcellularLocation>
</comment>
<dbReference type="Pfam" id="PF00581">
    <property type="entry name" value="Rhodanese"/>
    <property type="match status" value="1"/>
</dbReference>
<dbReference type="CDD" id="cd00158">
    <property type="entry name" value="RHOD"/>
    <property type="match status" value="1"/>
</dbReference>
<feature type="domain" description="Rhodanese" evidence="12">
    <location>
        <begin position="104"/>
        <end position="199"/>
    </location>
</feature>
<evidence type="ECO:0000256" key="9">
    <source>
        <dbReference type="ARBA" id="ARBA00023273"/>
    </source>
</evidence>
<protein>
    <submittedName>
        <fullName evidence="13">Centrosomal protein of 41 kDa</fullName>
    </submittedName>
</protein>
<organism evidence="13 14">
    <name type="scientific">Stylonychia lemnae</name>
    <name type="common">Ciliate</name>
    <dbReference type="NCBI Taxonomy" id="5949"/>
    <lineage>
        <taxon>Eukaryota</taxon>
        <taxon>Sar</taxon>
        <taxon>Alveolata</taxon>
        <taxon>Ciliophora</taxon>
        <taxon>Intramacronucleata</taxon>
        <taxon>Spirotrichea</taxon>
        <taxon>Stichotrichia</taxon>
        <taxon>Sporadotrichida</taxon>
        <taxon>Oxytrichidae</taxon>
        <taxon>Stylonychinae</taxon>
        <taxon>Stylonychia</taxon>
    </lineage>
</organism>
<dbReference type="GO" id="GO:0015031">
    <property type="term" value="P:protein transport"/>
    <property type="evidence" value="ECO:0007669"/>
    <property type="project" value="UniProtKB-KW"/>
</dbReference>
<dbReference type="InParanoid" id="A0A078ATF7"/>
<dbReference type="EMBL" id="CCKQ01012816">
    <property type="protein sequence ID" value="CDW84457.1"/>
    <property type="molecule type" value="Genomic_DNA"/>
</dbReference>
<dbReference type="SMART" id="SM00450">
    <property type="entry name" value="RHOD"/>
    <property type="match status" value="1"/>
</dbReference>
<reference evidence="13 14" key="1">
    <citation type="submission" date="2014-06" db="EMBL/GenBank/DDBJ databases">
        <authorList>
            <person name="Swart Estienne"/>
        </authorList>
    </citation>
    <scope>NUCLEOTIDE SEQUENCE [LARGE SCALE GENOMIC DNA]</scope>
    <source>
        <strain evidence="13 14">130c</strain>
    </source>
</reference>
<feature type="compositionally biased region" description="Basic and acidic residues" evidence="11">
    <location>
        <begin position="209"/>
        <end position="218"/>
    </location>
</feature>
<dbReference type="PANTHER" id="PTHR44390:SF1">
    <property type="entry name" value="CENTROSOMAL PROTEIN OF 41 KDA"/>
    <property type="match status" value="1"/>
</dbReference>
<keyword evidence="6" id="KW-0653">Protein transport</keyword>
<evidence type="ECO:0000256" key="2">
    <source>
        <dbReference type="ARBA" id="ARBA00004300"/>
    </source>
</evidence>
<keyword evidence="14" id="KW-1185">Reference proteome</keyword>
<dbReference type="Gene3D" id="3.40.250.10">
    <property type="entry name" value="Rhodanese-like domain"/>
    <property type="match status" value="1"/>
</dbReference>
<evidence type="ECO:0000313" key="14">
    <source>
        <dbReference type="Proteomes" id="UP000039865"/>
    </source>
</evidence>
<evidence type="ECO:0000259" key="12">
    <source>
        <dbReference type="PROSITE" id="PS50206"/>
    </source>
</evidence>
<dbReference type="PROSITE" id="PS50206">
    <property type="entry name" value="RHODANESE_3"/>
    <property type="match status" value="1"/>
</dbReference>
<name>A0A078ATF7_STYLE</name>
<keyword evidence="4" id="KW-0963">Cytoplasm</keyword>
<dbReference type="GO" id="GO:0005813">
    <property type="term" value="C:centrosome"/>
    <property type="evidence" value="ECO:0007669"/>
    <property type="project" value="UniProtKB-SubCell"/>
</dbReference>
<evidence type="ECO:0000256" key="7">
    <source>
        <dbReference type="ARBA" id="ARBA00023069"/>
    </source>
</evidence>
<evidence type="ECO:0000313" key="13">
    <source>
        <dbReference type="EMBL" id="CDW84457.1"/>
    </source>
</evidence>
<evidence type="ECO:0000256" key="5">
    <source>
        <dbReference type="ARBA" id="ARBA00022794"/>
    </source>
</evidence>
<sequence>MQLTFINKHILQLDKKINKTKKYDHVQSQVSHGKTVKDVEVLTKLLGGINFGESVYQWRSGEEGKEEFKASDMITDTESIYSMRTDMTQKTSVTVATDQLGITADTQFLLLDMREPEQYRKWHIRDSINYYHILLNQDKTIPELYRFRNQPNKMIIIYLEDERIGTEIATKMVEKGIENSFLLSGGIEKFHEEFTDLVEGNDVPVPQKKIKEDKDKSKQLRKTQVKMRHNDCKKD</sequence>
<feature type="region of interest" description="Disordered" evidence="11">
    <location>
        <begin position="205"/>
        <end position="235"/>
    </location>
</feature>
<dbReference type="PANTHER" id="PTHR44390">
    <property type="entry name" value="CENTROSOMAL PROTEIN OF 41 KDA"/>
    <property type="match status" value="1"/>
</dbReference>
<dbReference type="GO" id="GO:0036064">
    <property type="term" value="C:ciliary basal body"/>
    <property type="evidence" value="ECO:0007669"/>
    <property type="project" value="TreeGrafter"/>
</dbReference>
<evidence type="ECO:0000256" key="10">
    <source>
        <dbReference type="ARBA" id="ARBA00038465"/>
    </source>
</evidence>
<accession>A0A078ATF7</accession>
<proteinExistence type="inferred from homology"/>
<evidence type="ECO:0000256" key="4">
    <source>
        <dbReference type="ARBA" id="ARBA00022490"/>
    </source>
</evidence>
<evidence type="ECO:0000256" key="3">
    <source>
        <dbReference type="ARBA" id="ARBA00022448"/>
    </source>
</evidence>
<comment type="similarity">
    <text evidence="10">Belongs to the CEP41 family.</text>
</comment>
<gene>
    <name evidence="13" type="primary">Contig18721.g19879</name>
    <name evidence="13" type="ORF">STYLEM_13520</name>
</gene>
<keyword evidence="7" id="KW-0969">Cilium</keyword>
<evidence type="ECO:0000256" key="6">
    <source>
        <dbReference type="ARBA" id="ARBA00022927"/>
    </source>
</evidence>
<dbReference type="InterPro" id="IPR036873">
    <property type="entry name" value="Rhodanese-like_dom_sf"/>
</dbReference>
<dbReference type="Proteomes" id="UP000039865">
    <property type="component" value="Unassembled WGS sequence"/>
</dbReference>
<dbReference type="GO" id="GO:0060271">
    <property type="term" value="P:cilium assembly"/>
    <property type="evidence" value="ECO:0007669"/>
    <property type="project" value="TreeGrafter"/>
</dbReference>
<keyword evidence="8" id="KW-0206">Cytoskeleton</keyword>
<dbReference type="OrthoDB" id="70250at2759"/>
<dbReference type="AlphaFoldDB" id="A0A078ATF7"/>
<dbReference type="InterPro" id="IPR001763">
    <property type="entry name" value="Rhodanese-like_dom"/>
</dbReference>
<keyword evidence="9" id="KW-0966">Cell projection</keyword>
<evidence type="ECO:0000256" key="11">
    <source>
        <dbReference type="SAM" id="MobiDB-lite"/>
    </source>
</evidence>